<reference evidence="2" key="2">
    <citation type="submission" date="2023-07" db="EMBL/GenBank/DDBJ databases">
        <authorList>
            <person name="Shen H."/>
        </authorList>
    </citation>
    <scope>NUCLEOTIDE SEQUENCE</scope>
    <source>
        <strain evidence="2">TNR-22</strain>
    </source>
</reference>
<feature type="chain" id="PRO_5045133981" evidence="1">
    <location>
        <begin position="19"/>
        <end position="116"/>
    </location>
</feature>
<proteinExistence type="predicted"/>
<reference evidence="2" key="1">
    <citation type="journal article" date="2015" name="Int. J. Syst. Evol. Microbiol.">
        <title>Rhizobium alvei sp. nov., isolated from a freshwater river.</title>
        <authorList>
            <person name="Sheu S.Y."/>
            <person name="Huang H.W."/>
            <person name="Young C.C."/>
            <person name="Chen W.M."/>
        </authorList>
    </citation>
    <scope>NUCLEOTIDE SEQUENCE</scope>
    <source>
        <strain evidence="2">TNR-22</strain>
    </source>
</reference>
<accession>A0ABT8YMH2</accession>
<dbReference type="EMBL" id="JAUOZU010000008">
    <property type="protein sequence ID" value="MDO6964918.1"/>
    <property type="molecule type" value="Genomic_DNA"/>
</dbReference>
<sequence length="116" mass="12702">MFKRFGFLLAVVAISLSAAPFVSPAAERHRKIVKNRPTTVVHINIRDRRLPKRPYGTYSGNVNIIQVPGLGSWSYGYIGRLLRPALEIPSAKIIDVGSALTKSPCSMEAGVCVIRP</sequence>
<evidence type="ECO:0000256" key="1">
    <source>
        <dbReference type="SAM" id="SignalP"/>
    </source>
</evidence>
<evidence type="ECO:0000313" key="3">
    <source>
        <dbReference type="Proteomes" id="UP001174932"/>
    </source>
</evidence>
<organism evidence="2 3">
    <name type="scientific">Rhizobium alvei</name>
    <dbReference type="NCBI Taxonomy" id="1132659"/>
    <lineage>
        <taxon>Bacteria</taxon>
        <taxon>Pseudomonadati</taxon>
        <taxon>Pseudomonadota</taxon>
        <taxon>Alphaproteobacteria</taxon>
        <taxon>Hyphomicrobiales</taxon>
        <taxon>Rhizobiaceae</taxon>
        <taxon>Rhizobium/Agrobacterium group</taxon>
        <taxon>Rhizobium</taxon>
    </lineage>
</organism>
<dbReference type="RefSeq" id="WP_304376839.1">
    <property type="nucleotide sequence ID" value="NZ_JAUOZU010000008.1"/>
</dbReference>
<keyword evidence="3" id="KW-1185">Reference proteome</keyword>
<protein>
    <submittedName>
        <fullName evidence="2">Uncharacterized protein</fullName>
    </submittedName>
</protein>
<keyword evidence="1" id="KW-0732">Signal</keyword>
<dbReference type="Proteomes" id="UP001174932">
    <property type="component" value="Unassembled WGS sequence"/>
</dbReference>
<feature type="signal peptide" evidence="1">
    <location>
        <begin position="1"/>
        <end position="18"/>
    </location>
</feature>
<comment type="caution">
    <text evidence="2">The sequence shown here is derived from an EMBL/GenBank/DDBJ whole genome shotgun (WGS) entry which is preliminary data.</text>
</comment>
<evidence type="ECO:0000313" key="2">
    <source>
        <dbReference type="EMBL" id="MDO6964918.1"/>
    </source>
</evidence>
<name>A0ABT8YMH2_9HYPH</name>
<gene>
    <name evidence="2" type="ORF">Q4481_13200</name>
</gene>